<dbReference type="InterPro" id="IPR015422">
    <property type="entry name" value="PyrdxlP-dep_Trfase_small"/>
</dbReference>
<dbReference type="Proteomes" id="UP001324427">
    <property type="component" value="Unassembled WGS sequence"/>
</dbReference>
<accession>A0AAV9JD76</accession>
<dbReference type="SUPFAM" id="SSF53383">
    <property type="entry name" value="PLP-dependent transferases"/>
    <property type="match status" value="1"/>
</dbReference>
<comment type="caution">
    <text evidence="3">The sequence shown here is derived from an EMBL/GenBank/DDBJ whole genome shotgun (WGS) entry which is preliminary data.</text>
</comment>
<name>A0AAV9JD76_9PEZI</name>
<dbReference type="GO" id="GO:0030170">
    <property type="term" value="F:pyridoxal phosphate binding"/>
    <property type="evidence" value="ECO:0007669"/>
    <property type="project" value="InterPro"/>
</dbReference>
<dbReference type="PRINTS" id="PR00753">
    <property type="entry name" value="ACCSYNTHASE"/>
</dbReference>
<dbReference type="Gene3D" id="3.40.640.10">
    <property type="entry name" value="Type I PLP-dependent aspartate aminotransferase-like (Major domain)"/>
    <property type="match status" value="1"/>
</dbReference>
<dbReference type="EMBL" id="JAVFHQ010000035">
    <property type="protein sequence ID" value="KAK4543118.1"/>
    <property type="molecule type" value="Genomic_DNA"/>
</dbReference>
<feature type="domain" description="Aminotransferase class I/classII large" evidence="2">
    <location>
        <begin position="60"/>
        <end position="437"/>
    </location>
</feature>
<evidence type="ECO:0000259" key="2">
    <source>
        <dbReference type="Pfam" id="PF00155"/>
    </source>
</evidence>
<dbReference type="AlphaFoldDB" id="A0AAV9JD76"/>
<gene>
    <name evidence="3" type="ORF">LTR36_005895</name>
</gene>
<sequence>MSVNDSAKGLSKRALENVSKPDHWAPLIKSLSNPWSETNTDGTIILGIAENTLMHKEIADHITRNFAIDPQSQLTYGNGPQGSPRLRSGLAGFFNERFHPITETTAEEFVITAGVTAMIDHLTWCICNEGEGILFPQPLYTGFTNDVPTRSRGRVVPVSFEREDGSLELADVFDAAANSRCLERALRQAETDGVKVKAVMITNPHNPLGKCYPPETIEAIAAFCAKHKLHYLSDEIYALSTFENTAYPKVTPFYSVLSLQLDGIIDPSFFHVLYGPAKDFCANGLRLGAFYTRNSMLRQAMISVTTFAWQSYLTQDTWARILEDAAFLAWYIAENQRRLAEHYRILTDFLDEQSIPYFRGGNAGIFLWVDLRRHLDSGTRSDGSAANSLRAAKEVQLSDAWLLKGVMIARGGKFLSEELGWFRITFTAEKPALREGLRRFVEVLDED</sequence>
<dbReference type="CDD" id="cd00609">
    <property type="entry name" value="AAT_like"/>
    <property type="match status" value="1"/>
</dbReference>
<reference evidence="3 4" key="1">
    <citation type="submission" date="2021-11" db="EMBL/GenBank/DDBJ databases">
        <title>Black yeast isolated from Biological Soil Crust.</title>
        <authorList>
            <person name="Kurbessoian T."/>
        </authorList>
    </citation>
    <scope>NUCLEOTIDE SEQUENCE [LARGE SCALE GENOMIC DNA]</scope>
    <source>
        <strain evidence="3 4">CCFEE 5522</strain>
    </source>
</reference>
<dbReference type="Gene3D" id="3.90.1150.10">
    <property type="entry name" value="Aspartate Aminotransferase, domain 1"/>
    <property type="match status" value="1"/>
</dbReference>
<evidence type="ECO:0000313" key="4">
    <source>
        <dbReference type="Proteomes" id="UP001324427"/>
    </source>
</evidence>
<proteinExistence type="predicted"/>
<dbReference type="GO" id="GO:0006520">
    <property type="term" value="P:amino acid metabolic process"/>
    <property type="evidence" value="ECO:0007669"/>
    <property type="project" value="TreeGrafter"/>
</dbReference>
<organism evidence="3 4">
    <name type="scientific">Oleoguttula mirabilis</name>
    <dbReference type="NCBI Taxonomy" id="1507867"/>
    <lineage>
        <taxon>Eukaryota</taxon>
        <taxon>Fungi</taxon>
        <taxon>Dikarya</taxon>
        <taxon>Ascomycota</taxon>
        <taxon>Pezizomycotina</taxon>
        <taxon>Dothideomycetes</taxon>
        <taxon>Dothideomycetidae</taxon>
        <taxon>Mycosphaerellales</taxon>
        <taxon>Teratosphaeriaceae</taxon>
        <taxon>Oleoguttula</taxon>
    </lineage>
</organism>
<dbReference type="PANTHER" id="PTHR43795">
    <property type="entry name" value="BIFUNCTIONAL ASPARTATE AMINOTRANSFERASE AND GLUTAMATE/ASPARTATE-PREPHENATE AMINOTRANSFERASE-RELATED"/>
    <property type="match status" value="1"/>
</dbReference>
<keyword evidence="1" id="KW-0663">Pyridoxal phosphate</keyword>
<evidence type="ECO:0000313" key="3">
    <source>
        <dbReference type="EMBL" id="KAK4543118.1"/>
    </source>
</evidence>
<evidence type="ECO:0000256" key="1">
    <source>
        <dbReference type="ARBA" id="ARBA00022898"/>
    </source>
</evidence>
<dbReference type="InterPro" id="IPR015424">
    <property type="entry name" value="PyrdxlP-dep_Trfase"/>
</dbReference>
<protein>
    <recommendedName>
        <fullName evidence="2">Aminotransferase class I/classII large domain-containing protein</fullName>
    </recommendedName>
</protein>
<dbReference type="PANTHER" id="PTHR43795:SF39">
    <property type="entry name" value="AMINOTRANSFERASE CLASS I_CLASSII DOMAIN-CONTAINING PROTEIN"/>
    <property type="match status" value="1"/>
</dbReference>
<dbReference type="InterPro" id="IPR015421">
    <property type="entry name" value="PyrdxlP-dep_Trfase_major"/>
</dbReference>
<dbReference type="InterPro" id="IPR004839">
    <property type="entry name" value="Aminotransferase_I/II_large"/>
</dbReference>
<keyword evidence="4" id="KW-1185">Reference proteome</keyword>
<dbReference type="InterPro" id="IPR050478">
    <property type="entry name" value="Ethylene_sulfur-biosynth"/>
</dbReference>
<dbReference type="GO" id="GO:0008483">
    <property type="term" value="F:transaminase activity"/>
    <property type="evidence" value="ECO:0007669"/>
    <property type="project" value="TreeGrafter"/>
</dbReference>
<dbReference type="Pfam" id="PF00155">
    <property type="entry name" value="Aminotran_1_2"/>
    <property type="match status" value="1"/>
</dbReference>